<dbReference type="GO" id="GO:0016787">
    <property type="term" value="F:hydrolase activity"/>
    <property type="evidence" value="ECO:0007669"/>
    <property type="project" value="UniProtKB-KW"/>
</dbReference>
<dbReference type="GO" id="GO:0005576">
    <property type="term" value="C:extracellular region"/>
    <property type="evidence" value="ECO:0007669"/>
    <property type="project" value="InterPro"/>
</dbReference>
<keyword evidence="4" id="KW-1185">Reference proteome</keyword>
<dbReference type="SUPFAM" id="SSF53474">
    <property type="entry name" value="alpha/beta-Hydrolases"/>
    <property type="match status" value="2"/>
</dbReference>
<proteinExistence type="predicted"/>
<evidence type="ECO:0000313" key="4">
    <source>
        <dbReference type="Proteomes" id="UP000536441"/>
    </source>
</evidence>
<reference evidence="3 4" key="1">
    <citation type="submission" date="2020-05" db="EMBL/GenBank/DDBJ databases">
        <title>Genome Sequencing of Type Strains.</title>
        <authorList>
            <person name="Lemaire J.F."/>
            <person name="Inderbitzin P."/>
            <person name="Gregorio O.A."/>
            <person name="Collins S.B."/>
            <person name="Wespe N."/>
            <person name="Knight-Connoni V."/>
        </authorList>
    </citation>
    <scope>NUCLEOTIDE SEQUENCE [LARGE SCALE GENOMIC DNA]</scope>
    <source>
        <strain evidence="3 4">DSM 100049</strain>
    </source>
</reference>
<dbReference type="NCBIfam" id="TIGR01840">
    <property type="entry name" value="esterase_phb"/>
    <property type="match status" value="1"/>
</dbReference>
<evidence type="ECO:0000313" key="3">
    <source>
        <dbReference type="EMBL" id="NUU48884.1"/>
    </source>
</evidence>
<keyword evidence="2" id="KW-0378">Hydrolase</keyword>
<protein>
    <submittedName>
        <fullName evidence="3">PHB depolymerase family esterase</fullName>
    </submittedName>
</protein>
<keyword evidence="1" id="KW-0732">Signal</keyword>
<dbReference type="InterPro" id="IPR050955">
    <property type="entry name" value="Plant_Biomass_Hydrol_Est"/>
</dbReference>
<dbReference type="PANTHER" id="PTHR43037:SF1">
    <property type="entry name" value="BLL1128 PROTEIN"/>
    <property type="match status" value="1"/>
</dbReference>
<sequence length="360" mass="38258">MRSISDTIAHLRGLAGSVDRTAQQAAPLTPIDDFGDNPGALRGYLHIPHDLPAHAPLVVVLHGCTQTAASYDHGAGWSTLADRFGFALLFPEQQRANNPNLCFNWFLSEDTRRGGGEVESIREMIVAVVERHELDPARVFVTGLSAGGAMTSAMLACHPELFAGGAIIAGLPFGTAHSVPEALERMRGHGHDRASLSDRVRAAAVHGGPWPTVSIWHGTADTTVNPVNAGLIVDQWRGLHRLGEPDITERIDGHTRRAWRDRAGRAVIEEYMITGMGHGTPLATDGDEACGVPGPHMLGAGISSTYRIAAAWGIAPAVAPSRPVDTAATVPQRPAPARSLRFDPTTTINDALRAAGLMKP</sequence>
<dbReference type="Gene3D" id="3.40.50.1820">
    <property type="entry name" value="alpha/beta hydrolase"/>
    <property type="match status" value="1"/>
</dbReference>
<accession>A0A7Y6B7K1</accession>
<evidence type="ECO:0000256" key="1">
    <source>
        <dbReference type="ARBA" id="ARBA00022729"/>
    </source>
</evidence>
<name>A0A7Y6B7K1_9SPHN</name>
<gene>
    <name evidence="3" type="ORF">HP438_18090</name>
</gene>
<dbReference type="RefSeq" id="WP_175313639.1">
    <property type="nucleotide sequence ID" value="NZ_JABMCH010000071.1"/>
</dbReference>
<dbReference type="EMBL" id="JABMCH010000071">
    <property type="protein sequence ID" value="NUU48884.1"/>
    <property type="molecule type" value="Genomic_DNA"/>
</dbReference>
<comment type="caution">
    <text evidence="3">The sequence shown here is derived from an EMBL/GenBank/DDBJ whole genome shotgun (WGS) entry which is preliminary data.</text>
</comment>
<dbReference type="InterPro" id="IPR010126">
    <property type="entry name" value="Esterase_phb"/>
</dbReference>
<dbReference type="Pfam" id="PF10503">
    <property type="entry name" value="Esterase_PHB"/>
    <property type="match status" value="1"/>
</dbReference>
<organism evidence="3 4">
    <name type="scientific">Sphingomonas zeae</name>
    <dbReference type="NCBI Taxonomy" id="1646122"/>
    <lineage>
        <taxon>Bacteria</taxon>
        <taxon>Pseudomonadati</taxon>
        <taxon>Pseudomonadota</taxon>
        <taxon>Alphaproteobacteria</taxon>
        <taxon>Sphingomonadales</taxon>
        <taxon>Sphingomonadaceae</taxon>
        <taxon>Sphingomonas</taxon>
    </lineage>
</organism>
<dbReference type="InterPro" id="IPR029058">
    <property type="entry name" value="AB_hydrolase_fold"/>
</dbReference>
<dbReference type="PANTHER" id="PTHR43037">
    <property type="entry name" value="UNNAMED PRODUCT-RELATED"/>
    <property type="match status" value="1"/>
</dbReference>
<evidence type="ECO:0000256" key="2">
    <source>
        <dbReference type="ARBA" id="ARBA00022801"/>
    </source>
</evidence>
<dbReference type="AlphaFoldDB" id="A0A7Y6B7K1"/>
<dbReference type="Proteomes" id="UP000536441">
    <property type="component" value="Unassembled WGS sequence"/>
</dbReference>